<evidence type="ECO:0000256" key="4">
    <source>
        <dbReference type="ARBA" id="ARBA00022679"/>
    </source>
</evidence>
<dbReference type="PIRSF" id="PIRSF006487">
    <property type="entry name" value="GcvT"/>
    <property type="match status" value="1"/>
</dbReference>
<dbReference type="GO" id="GO:0032259">
    <property type="term" value="P:methylation"/>
    <property type="evidence" value="ECO:0007669"/>
    <property type="project" value="UniProtKB-KW"/>
</dbReference>
<feature type="domain" description="GCVT N-terminal" evidence="9">
    <location>
        <begin position="20"/>
        <end position="267"/>
    </location>
</feature>
<dbReference type="GO" id="GO:0019464">
    <property type="term" value="P:glycine decarboxylation via glycine cleavage system"/>
    <property type="evidence" value="ECO:0007669"/>
    <property type="project" value="UniProtKB-UniRule"/>
</dbReference>
<evidence type="ECO:0000256" key="8">
    <source>
        <dbReference type="PIRSR" id="PIRSR006487-1"/>
    </source>
</evidence>
<dbReference type="SUPFAM" id="SSF101790">
    <property type="entry name" value="Aminomethyltransferase beta-barrel domain"/>
    <property type="match status" value="1"/>
</dbReference>
<name>A0A4Y6UVG8_SACBS</name>
<dbReference type="NCBIfam" id="TIGR00528">
    <property type="entry name" value="gcvT"/>
    <property type="match status" value="1"/>
</dbReference>
<evidence type="ECO:0000256" key="3">
    <source>
        <dbReference type="ARBA" id="ARBA00022576"/>
    </source>
</evidence>
<accession>A0A4Y6UVG8</accession>
<dbReference type="NCBIfam" id="NF001567">
    <property type="entry name" value="PRK00389.1"/>
    <property type="match status" value="1"/>
</dbReference>
<dbReference type="AlphaFoldDB" id="A0A4Y6UVG8"/>
<dbReference type="Gene3D" id="4.10.1250.10">
    <property type="entry name" value="Aminomethyltransferase fragment"/>
    <property type="match status" value="1"/>
</dbReference>
<proteinExistence type="inferred from homology"/>
<sequence length="390" mass="42243">MTSLKRTPLYPLYAETGEPRCIDFGGWDLPVQFFGIQKEHEAVRERAGLFDVSHMGEFMLSGEGVEDFLSVLTTGDIRSLADGQAVYTFMCYENGGVVDDLLVYRIGAEQYMLVVNAGNIDKDAQWIQSHLPESVEFRDASEGTALIALQGPASLEILKQVCAEPALDELKPFHFIATNAFEGPAAYVSRTGYTGEDGFEIYAAPESAGAIWRDLIAAGEPFGLLPCGLGARDTLRFEAKLPLYGQELSADITPLEAGLGYFVKLGKSDFIGRAALAAQKEAGVPRKLVGLEMIDRGIARSHYPVFAAGRRIGEVTTGTQSPTLKRNLALALIDAEFAAIGTKIEVEIRGKKLQAEVVKAPFYKNTPAHKALIQHSPSDNAPSEKGVNTP</sequence>
<dbReference type="InterPro" id="IPR027266">
    <property type="entry name" value="TrmE/GcvT-like"/>
</dbReference>
<evidence type="ECO:0000256" key="2">
    <source>
        <dbReference type="ARBA" id="ARBA00012616"/>
    </source>
</evidence>
<keyword evidence="12" id="KW-1185">Reference proteome</keyword>
<dbReference type="GO" id="GO:0008168">
    <property type="term" value="F:methyltransferase activity"/>
    <property type="evidence" value="ECO:0007669"/>
    <property type="project" value="UniProtKB-KW"/>
</dbReference>
<protein>
    <recommendedName>
        <fullName evidence="2 7">Aminomethyltransferase</fullName>
        <ecNumber evidence="2 7">2.1.2.10</ecNumber>
    </recommendedName>
    <alternativeName>
        <fullName evidence="5 7">Glycine cleavage system T protein</fullName>
    </alternativeName>
</protein>
<dbReference type="InterPro" id="IPR029043">
    <property type="entry name" value="GcvT/YgfZ_C"/>
</dbReference>
<gene>
    <name evidence="7 11" type="primary">gcvT</name>
    <name evidence="11" type="ORF">FFV09_03490</name>
</gene>
<dbReference type="RefSeq" id="WP_141446391.1">
    <property type="nucleotide sequence ID" value="NZ_CP041217.1"/>
</dbReference>
<evidence type="ECO:0000313" key="11">
    <source>
        <dbReference type="EMBL" id="QDH20005.1"/>
    </source>
</evidence>
<dbReference type="GO" id="GO:0005829">
    <property type="term" value="C:cytosol"/>
    <property type="evidence" value="ECO:0007669"/>
    <property type="project" value="TreeGrafter"/>
</dbReference>
<dbReference type="GO" id="GO:0005960">
    <property type="term" value="C:glycine cleavage complex"/>
    <property type="evidence" value="ECO:0007669"/>
    <property type="project" value="InterPro"/>
</dbReference>
<dbReference type="Gene3D" id="2.40.30.110">
    <property type="entry name" value="Aminomethyltransferase beta-barrel domains"/>
    <property type="match status" value="1"/>
</dbReference>
<evidence type="ECO:0000256" key="7">
    <source>
        <dbReference type="HAMAP-Rule" id="MF_00259"/>
    </source>
</evidence>
<dbReference type="InterPro" id="IPR013977">
    <property type="entry name" value="GcvT_C"/>
</dbReference>
<comment type="similarity">
    <text evidence="1 7">Belongs to the GcvT family.</text>
</comment>
<dbReference type="FunFam" id="3.30.70.1400:FF:000001">
    <property type="entry name" value="Aminomethyltransferase"/>
    <property type="match status" value="1"/>
</dbReference>
<dbReference type="FunFam" id="4.10.1250.10:FF:000001">
    <property type="entry name" value="Aminomethyltransferase"/>
    <property type="match status" value="1"/>
</dbReference>
<feature type="domain" description="Aminomethyltransferase C-terminal" evidence="10">
    <location>
        <begin position="286"/>
        <end position="364"/>
    </location>
</feature>
<dbReference type="OrthoDB" id="9774591at2"/>
<organism evidence="11 12">
    <name type="scientific">Saccharibacillus brassicae</name>
    <dbReference type="NCBI Taxonomy" id="2583377"/>
    <lineage>
        <taxon>Bacteria</taxon>
        <taxon>Bacillati</taxon>
        <taxon>Bacillota</taxon>
        <taxon>Bacilli</taxon>
        <taxon>Bacillales</taxon>
        <taxon>Paenibacillaceae</taxon>
        <taxon>Saccharibacillus</taxon>
    </lineage>
</organism>
<dbReference type="GO" id="GO:0008483">
    <property type="term" value="F:transaminase activity"/>
    <property type="evidence" value="ECO:0007669"/>
    <property type="project" value="UniProtKB-KW"/>
</dbReference>
<keyword evidence="4 7" id="KW-0808">Transferase</keyword>
<dbReference type="KEGG" id="saca:FFV09_03490"/>
<keyword evidence="11" id="KW-0489">Methyltransferase</keyword>
<keyword evidence="3 7" id="KW-0032">Aminotransferase</keyword>
<evidence type="ECO:0000256" key="1">
    <source>
        <dbReference type="ARBA" id="ARBA00008609"/>
    </source>
</evidence>
<dbReference type="SUPFAM" id="SSF103025">
    <property type="entry name" value="Folate-binding domain"/>
    <property type="match status" value="1"/>
</dbReference>
<dbReference type="InterPro" id="IPR006223">
    <property type="entry name" value="GcvT"/>
</dbReference>
<dbReference type="Gene3D" id="3.30.70.1400">
    <property type="entry name" value="Aminomethyltransferase beta-barrel domains"/>
    <property type="match status" value="1"/>
</dbReference>
<evidence type="ECO:0000256" key="6">
    <source>
        <dbReference type="ARBA" id="ARBA00047665"/>
    </source>
</evidence>
<dbReference type="InterPro" id="IPR022903">
    <property type="entry name" value="GcvT_bac"/>
</dbReference>
<dbReference type="Proteomes" id="UP000316968">
    <property type="component" value="Chromosome"/>
</dbReference>
<dbReference type="GO" id="GO:0004047">
    <property type="term" value="F:aminomethyltransferase activity"/>
    <property type="evidence" value="ECO:0007669"/>
    <property type="project" value="UniProtKB-UniRule"/>
</dbReference>
<dbReference type="PANTHER" id="PTHR43757">
    <property type="entry name" value="AMINOMETHYLTRANSFERASE"/>
    <property type="match status" value="1"/>
</dbReference>
<dbReference type="EMBL" id="CP041217">
    <property type="protein sequence ID" value="QDH20005.1"/>
    <property type="molecule type" value="Genomic_DNA"/>
</dbReference>
<dbReference type="Pfam" id="PF08669">
    <property type="entry name" value="GCV_T_C"/>
    <property type="match status" value="1"/>
</dbReference>
<dbReference type="EC" id="2.1.2.10" evidence="2 7"/>
<evidence type="ECO:0000259" key="10">
    <source>
        <dbReference type="Pfam" id="PF08669"/>
    </source>
</evidence>
<evidence type="ECO:0000313" key="12">
    <source>
        <dbReference type="Proteomes" id="UP000316968"/>
    </source>
</evidence>
<dbReference type="PANTHER" id="PTHR43757:SF2">
    <property type="entry name" value="AMINOMETHYLTRANSFERASE, MITOCHONDRIAL"/>
    <property type="match status" value="1"/>
</dbReference>
<dbReference type="InterPro" id="IPR028896">
    <property type="entry name" value="GcvT/YgfZ/DmdA"/>
</dbReference>
<feature type="binding site" evidence="8">
    <location>
        <position position="200"/>
    </location>
    <ligand>
        <name>substrate</name>
    </ligand>
</feature>
<evidence type="ECO:0000259" key="9">
    <source>
        <dbReference type="Pfam" id="PF01571"/>
    </source>
</evidence>
<dbReference type="Pfam" id="PF01571">
    <property type="entry name" value="GCV_T"/>
    <property type="match status" value="1"/>
</dbReference>
<dbReference type="Gene3D" id="3.30.1360.120">
    <property type="entry name" value="Probable tRNA modification gtpase trme, domain 1"/>
    <property type="match status" value="1"/>
</dbReference>
<dbReference type="InterPro" id="IPR006222">
    <property type="entry name" value="GCVT_N"/>
</dbReference>
<comment type="catalytic activity">
    <reaction evidence="6 7">
        <text>N(6)-[(R)-S(8)-aminomethyldihydrolipoyl]-L-lysyl-[protein] + (6S)-5,6,7,8-tetrahydrofolate = N(6)-[(R)-dihydrolipoyl]-L-lysyl-[protein] + (6R)-5,10-methylene-5,6,7,8-tetrahydrofolate + NH4(+)</text>
        <dbReference type="Rhea" id="RHEA:16945"/>
        <dbReference type="Rhea" id="RHEA-COMP:10475"/>
        <dbReference type="Rhea" id="RHEA-COMP:10492"/>
        <dbReference type="ChEBI" id="CHEBI:15636"/>
        <dbReference type="ChEBI" id="CHEBI:28938"/>
        <dbReference type="ChEBI" id="CHEBI:57453"/>
        <dbReference type="ChEBI" id="CHEBI:83100"/>
        <dbReference type="ChEBI" id="CHEBI:83143"/>
        <dbReference type="EC" id="2.1.2.10"/>
    </reaction>
</comment>
<dbReference type="FunFam" id="2.40.30.110:FF:000003">
    <property type="entry name" value="Aminomethyltransferase"/>
    <property type="match status" value="1"/>
</dbReference>
<comment type="subunit">
    <text evidence="7">The glycine cleavage system is composed of four proteins: P, T, L and H.</text>
</comment>
<evidence type="ECO:0000256" key="5">
    <source>
        <dbReference type="ARBA" id="ARBA00031395"/>
    </source>
</evidence>
<comment type="function">
    <text evidence="7">The glycine cleavage system catalyzes the degradation of glycine.</text>
</comment>
<dbReference type="HAMAP" id="MF_00259">
    <property type="entry name" value="GcvT"/>
    <property type="match status" value="1"/>
</dbReference>
<reference evidence="11 12" key="1">
    <citation type="submission" date="2019-06" db="EMBL/GenBank/DDBJ databases">
        <title>Saccharibacillus brassicae sp. nov., an endophytic bacterium isolated from Chinese cabbage seeds (Brassica pekinensis).</title>
        <authorList>
            <person name="Jiang L."/>
            <person name="Lee J."/>
            <person name="Kim S.W."/>
        </authorList>
    </citation>
    <scope>NUCLEOTIDE SEQUENCE [LARGE SCALE GENOMIC DNA]</scope>
    <source>
        <strain evidence="12">KCTC 43072 / ATSA2</strain>
    </source>
</reference>